<dbReference type="EMBL" id="NSCM01000004">
    <property type="protein sequence ID" value="RAX13806.1"/>
    <property type="molecule type" value="Genomic_DNA"/>
</dbReference>
<organism evidence="1 2">
    <name type="scientific">Photorhabdus bodei</name>
    <dbReference type="NCBI Taxonomy" id="2029681"/>
    <lineage>
        <taxon>Bacteria</taxon>
        <taxon>Pseudomonadati</taxon>
        <taxon>Pseudomonadota</taxon>
        <taxon>Gammaproteobacteria</taxon>
        <taxon>Enterobacterales</taxon>
        <taxon>Morganellaceae</taxon>
        <taxon>Photorhabdus</taxon>
    </lineage>
</organism>
<accession>A0A329XB14</accession>
<dbReference type="Proteomes" id="UP000250919">
    <property type="component" value="Unassembled WGS sequence"/>
</dbReference>
<comment type="caution">
    <text evidence="1">The sequence shown here is derived from an EMBL/GenBank/DDBJ whole genome shotgun (WGS) entry which is preliminary data.</text>
</comment>
<reference evidence="1 2" key="1">
    <citation type="journal article" date="2018" name="Int. J. Syst. Evol. Microbiol.">
        <title>Whole-genome-based revisit of Photorhabdus phylogeny: proposal for the elevation of most Photorhabdus subspecies to the species level and description of one novel species Photorhabdus bodei sp. nov., and one novel subspecies Photorhabdus laumondii subsp. clarkei subsp. nov.</title>
        <authorList>
            <person name="Machado R.A.R."/>
            <person name="Wuthrich D."/>
            <person name="Kuhnert P."/>
            <person name="Arce C.C.M."/>
            <person name="Thonen L."/>
            <person name="Ruiz C."/>
            <person name="Zhang X."/>
            <person name="Robert C.A.M."/>
            <person name="Karimi J."/>
            <person name="Kamali S."/>
            <person name="Ma J."/>
            <person name="Bruggmann R."/>
            <person name="Erb M."/>
        </authorList>
    </citation>
    <scope>NUCLEOTIDE SEQUENCE [LARGE SCALE GENOMIC DNA]</scope>
    <source>
        <strain evidence="1 2">LJ24-63</strain>
    </source>
</reference>
<gene>
    <name evidence="1" type="ORF">CKY02_05025</name>
</gene>
<dbReference type="AlphaFoldDB" id="A0A329XB14"/>
<proteinExistence type="predicted"/>
<sequence length="151" mass="17451">MLSFKVGETICSLDDLKAQYQERREIVDSLANEISQYYLNLLSLDESQVRGIMLQNDIEINKACETTIRGFEQGLKAMLKQDRPDEEKQEMRMYLRSIAKARFEITRLNDFSRQLFTLPKIYKSDINKAALSELAAYTTKKVESGNFSFTG</sequence>
<protein>
    <submittedName>
        <fullName evidence="1">Uncharacterized protein</fullName>
    </submittedName>
</protein>
<name>A0A329XB14_9GAMM</name>
<evidence type="ECO:0000313" key="2">
    <source>
        <dbReference type="Proteomes" id="UP000250919"/>
    </source>
</evidence>
<evidence type="ECO:0000313" key="1">
    <source>
        <dbReference type="EMBL" id="RAX13806.1"/>
    </source>
</evidence>